<dbReference type="Proteomes" id="UP000324222">
    <property type="component" value="Unassembled WGS sequence"/>
</dbReference>
<accession>A0A5B7E3R6</accession>
<organism evidence="1 2">
    <name type="scientific">Portunus trituberculatus</name>
    <name type="common">Swimming crab</name>
    <name type="synonym">Neptunus trituberculatus</name>
    <dbReference type="NCBI Taxonomy" id="210409"/>
    <lineage>
        <taxon>Eukaryota</taxon>
        <taxon>Metazoa</taxon>
        <taxon>Ecdysozoa</taxon>
        <taxon>Arthropoda</taxon>
        <taxon>Crustacea</taxon>
        <taxon>Multicrustacea</taxon>
        <taxon>Malacostraca</taxon>
        <taxon>Eumalacostraca</taxon>
        <taxon>Eucarida</taxon>
        <taxon>Decapoda</taxon>
        <taxon>Pleocyemata</taxon>
        <taxon>Brachyura</taxon>
        <taxon>Eubrachyura</taxon>
        <taxon>Portunoidea</taxon>
        <taxon>Portunidae</taxon>
        <taxon>Portuninae</taxon>
        <taxon>Portunus</taxon>
    </lineage>
</organism>
<keyword evidence="2" id="KW-1185">Reference proteome</keyword>
<dbReference type="EMBL" id="VSRR010001804">
    <property type="protein sequence ID" value="MPC27796.1"/>
    <property type="molecule type" value="Genomic_DNA"/>
</dbReference>
<sequence length="52" mass="5938">MTDTLGNRSIQRAIHKGWLKCVHEQHMMPTKSLFCTVSTMYRAKGASLFILV</sequence>
<reference evidence="1 2" key="1">
    <citation type="submission" date="2019-05" db="EMBL/GenBank/DDBJ databases">
        <title>Another draft genome of Portunus trituberculatus and its Hox gene families provides insights of decapod evolution.</title>
        <authorList>
            <person name="Jeong J.-H."/>
            <person name="Song I."/>
            <person name="Kim S."/>
            <person name="Choi T."/>
            <person name="Kim D."/>
            <person name="Ryu S."/>
            <person name="Kim W."/>
        </authorList>
    </citation>
    <scope>NUCLEOTIDE SEQUENCE [LARGE SCALE GENOMIC DNA]</scope>
    <source>
        <tissue evidence="1">Muscle</tissue>
    </source>
</reference>
<dbReference type="AlphaFoldDB" id="A0A5B7E3R6"/>
<name>A0A5B7E3R6_PORTR</name>
<evidence type="ECO:0000313" key="2">
    <source>
        <dbReference type="Proteomes" id="UP000324222"/>
    </source>
</evidence>
<proteinExistence type="predicted"/>
<protein>
    <submittedName>
        <fullName evidence="1">Uncharacterized protein</fullName>
    </submittedName>
</protein>
<comment type="caution">
    <text evidence="1">The sequence shown here is derived from an EMBL/GenBank/DDBJ whole genome shotgun (WGS) entry which is preliminary data.</text>
</comment>
<evidence type="ECO:0000313" key="1">
    <source>
        <dbReference type="EMBL" id="MPC27796.1"/>
    </source>
</evidence>
<gene>
    <name evidence="1" type="ORF">E2C01_020980</name>
</gene>